<evidence type="ECO:0000313" key="2">
    <source>
        <dbReference type="EMBL" id="CAE8742292.1"/>
    </source>
</evidence>
<proteinExistence type="predicted"/>
<feature type="signal peptide" evidence="1">
    <location>
        <begin position="1"/>
        <end position="22"/>
    </location>
</feature>
<comment type="caution">
    <text evidence="2">The sequence shown here is derived from an EMBL/GenBank/DDBJ whole genome shotgun (WGS) entry which is preliminary data.</text>
</comment>
<dbReference type="EMBL" id="CAJNNW010037492">
    <property type="protein sequence ID" value="CAE8742292.1"/>
    <property type="molecule type" value="Genomic_DNA"/>
</dbReference>
<evidence type="ECO:0000256" key="1">
    <source>
        <dbReference type="SAM" id="SignalP"/>
    </source>
</evidence>
<evidence type="ECO:0000313" key="3">
    <source>
        <dbReference type="Proteomes" id="UP000626109"/>
    </source>
</evidence>
<protein>
    <submittedName>
        <fullName evidence="2">Uncharacterized protein</fullName>
    </submittedName>
</protein>
<keyword evidence="1" id="KW-0732">Signal</keyword>
<dbReference type="Proteomes" id="UP000626109">
    <property type="component" value="Unassembled WGS sequence"/>
</dbReference>
<dbReference type="AlphaFoldDB" id="A0A813LZB7"/>
<accession>A0A813LZB7</accession>
<sequence length="100" mass="11047">MRVAHASSVLLVALLAVPLVAADERCVLPFAMRESLRIYEQTDIATGLKMLVSGCFSSLHDLWEEGCESLFRLPEVANVRRTSESPSGWQNVIVSWAEGQ</sequence>
<organism evidence="2 3">
    <name type="scientific">Polarella glacialis</name>
    <name type="common">Dinoflagellate</name>
    <dbReference type="NCBI Taxonomy" id="89957"/>
    <lineage>
        <taxon>Eukaryota</taxon>
        <taxon>Sar</taxon>
        <taxon>Alveolata</taxon>
        <taxon>Dinophyceae</taxon>
        <taxon>Suessiales</taxon>
        <taxon>Suessiaceae</taxon>
        <taxon>Polarella</taxon>
    </lineage>
</organism>
<name>A0A813LZB7_POLGL</name>
<feature type="chain" id="PRO_5032619578" evidence="1">
    <location>
        <begin position="23"/>
        <end position="100"/>
    </location>
</feature>
<feature type="non-terminal residue" evidence="2">
    <location>
        <position position="1"/>
    </location>
</feature>
<reference evidence="2" key="1">
    <citation type="submission" date="2021-02" db="EMBL/GenBank/DDBJ databases">
        <authorList>
            <person name="Dougan E. K."/>
            <person name="Rhodes N."/>
            <person name="Thang M."/>
            <person name="Chan C."/>
        </authorList>
    </citation>
    <scope>NUCLEOTIDE SEQUENCE</scope>
</reference>
<gene>
    <name evidence="2" type="ORF">PGLA2088_LOCUS50904</name>
</gene>